<keyword evidence="15" id="KW-0092">Biotin</keyword>
<evidence type="ECO:0000313" key="25">
    <source>
        <dbReference type="WBParaSite" id="PSU_v2.g9177.t1"/>
    </source>
</evidence>
<comment type="subcellular location">
    <subcellularLocation>
        <location evidence="2">Mitochondrion matrix</location>
    </subcellularLocation>
</comment>
<evidence type="ECO:0000256" key="11">
    <source>
        <dbReference type="ARBA" id="ARBA00022946"/>
    </source>
</evidence>
<dbReference type="InterPro" id="IPR016185">
    <property type="entry name" value="PreATP-grasp_dom_sf"/>
</dbReference>
<evidence type="ECO:0000256" key="4">
    <source>
        <dbReference type="ARBA" id="ARBA00013050"/>
    </source>
</evidence>
<proteinExistence type="predicted"/>
<dbReference type="Gene3D" id="3.30.1490.20">
    <property type="entry name" value="ATP-grasp fold, A domain"/>
    <property type="match status" value="1"/>
</dbReference>
<keyword evidence="8 20" id="KW-0547">Nucleotide-binding</keyword>
<dbReference type="InterPro" id="IPR005482">
    <property type="entry name" value="Biotin_COase_C"/>
</dbReference>
<dbReference type="Proteomes" id="UP000887577">
    <property type="component" value="Unplaced"/>
</dbReference>
<dbReference type="Gene3D" id="3.30.470.20">
    <property type="entry name" value="ATP-grasp fold, B domain"/>
    <property type="match status" value="1"/>
</dbReference>
<dbReference type="EC" id="6.4.1.3" evidence="4"/>
<evidence type="ECO:0000256" key="8">
    <source>
        <dbReference type="ARBA" id="ARBA00022741"/>
    </source>
</evidence>
<evidence type="ECO:0000256" key="5">
    <source>
        <dbReference type="ARBA" id="ARBA00018058"/>
    </source>
</evidence>
<dbReference type="Pfam" id="PF02786">
    <property type="entry name" value="CPSase_L_D2"/>
    <property type="match status" value="1"/>
</dbReference>
<dbReference type="FunFam" id="3.40.50.20:FF:000010">
    <property type="entry name" value="Propionyl-CoA carboxylase subunit alpha"/>
    <property type="match status" value="1"/>
</dbReference>
<dbReference type="FunFam" id="3.30.1490.20:FF:000018">
    <property type="entry name" value="Biotin carboxylase"/>
    <property type="match status" value="1"/>
</dbReference>
<dbReference type="PROSITE" id="PS50975">
    <property type="entry name" value="ATP_GRASP"/>
    <property type="match status" value="1"/>
</dbReference>
<dbReference type="InterPro" id="IPR011764">
    <property type="entry name" value="Biotin_carboxylation_dom"/>
</dbReference>
<evidence type="ECO:0000256" key="1">
    <source>
        <dbReference type="ARBA" id="ARBA00001953"/>
    </source>
</evidence>
<dbReference type="FunFam" id="3.30.470.20:FF:000028">
    <property type="entry name" value="Methylcrotonoyl-CoA carboxylase subunit alpha, mitochondrial"/>
    <property type="match status" value="1"/>
</dbReference>
<comment type="function">
    <text evidence="19">This is one of the 2 subunits of the biotin-dependent propionyl-CoA carboxylase (PCC), a mitochondrial enzyme involved in the catabolism of odd chain fatty acids, branched-chain amino acids isoleucine, threonine, methionine, and valine and other metabolites. Propionyl-CoA carboxylase catalyzes the carboxylation of propionyl-CoA/propanoyl-CoA to D-methylmalonyl-CoA/(S)-methylmalonyl-CoA. Within the holoenzyme, the alpha subunit catalyzes the ATP-dependent carboxylation of the biotin carried by the biotin carboxyl carrier (BCC) domain, while the beta subunit then transfers the carboxyl group from carboxylated biotin to propionyl-CoA. Propionyl-CoA carboxylase also significantly acts on butyryl-CoA/butanoyl-CoA, which is converted to ethylmalonyl-CoA/(2S)-ethylmalonyl-CoA. Other alternative minor substrates include (2E)-butenoyl-CoA/crotonoyl-CoA.</text>
</comment>
<dbReference type="InterPro" id="IPR011053">
    <property type="entry name" value="Single_hybrid_motif"/>
</dbReference>
<feature type="domain" description="Biotin carboxylation" evidence="23">
    <location>
        <begin position="57"/>
        <end position="495"/>
    </location>
</feature>
<dbReference type="Pfam" id="PF18140">
    <property type="entry name" value="PCC_BT"/>
    <property type="match status" value="1"/>
</dbReference>
<dbReference type="InterPro" id="IPR000089">
    <property type="entry name" value="Biotin_lipoyl"/>
</dbReference>
<dbReference type="CDD" id="cd06850">
    <property type="entry name" value="biotinyl_domain"/>
    <property type="match status" value="1"/>
</dbReference>
<evidence type="ECO:0000313" key="24">
    <source>
        <dbReference type="Proteomes" id="UP000887577"/>
    </source>
</evidence>
<dbReference type="GO" id="GO:0046872">
    <property type="term" value="F:metal ion binding"/>
    <property type="evidence" value="ECO:0007669"/>
    <property type="project" value="UniProtKB-KW"/>
</dbReference>
<evidence type="ECO:0000256" key="10">
    <source>
        <dbReference type="ARBA" id="ARBA00022842"/>
    </source>
</evidence>
<evidence type="ECO:0000256" key="16">
    <source>
        <dbReference type="ARBA" id="ARBA00031557"/>
    </source>
</evidence>
<evidence type="ECO:0000256" key="12">
    <source>
        <dbReference type="ARBA" id="ARBA00022963"/>
    </source>
</evidence>
<dbReference type="AlphaFoldDB" id="A0A914Z929"/>
<evidence type="ECO:0000259" key="21">
    <source>
        <dbReference type="PROSITE" id="PS50968"/>
    </source>
</evidence>
<dbReference type="GO" id="GO:0005759">
    <property type="term" value="C:mitochondrial matrix"/>
    <property type="evidence" value="ECO:0007669"/>
    <property type="project" value="UniProtKB-SubCell"/>
</dbReference>
<evidence type="ECO:0000259" key="23">
    <source>
        <dbReference type="PROSITE" id="PS50979"/>
    </source>
</evidence>
<evidence type="ECO:0000256" key="20">
    <source>
        <dbReference type="PROSITE-ProRule" id="PRU00409"/>
    </source>
</evidence>
<comment type="catalytic activity">
    <reaction evidence="17">
        <text>butanoyl-CoA + hydrogencarbonate + ATP = (2S)-ethylmalonyl-CoA + ADP + phosphate + H(+)</text>
        <dbReference type="Rhea" id="RHEA:59520"/>
        <dbReference type="ChEBI" id="CHEBI:15378"/>
        <dbReference type="ChEBI" id="CHEBI:17544"/>
        <dbReference type="ChEBI" id="CHEBI:30616"/>
        <dbReference type="ChEBI" id="CHEBI:43474"/>
        <dbReference type="ChEBI" id="CHEBI:57371"/>
        <dbReference type="ChEBI" id="CHEBI:60909"/>
        <dbReference type="ChEBI" id="CHEBI:456216"/>
    </reaction>
    <physiologicalReaction direction="left-to-right" evidence="17">
        <dbReference type="Rhea" id="RHEA:59521"/>
    </physiologicalReaction>
</comment>
<evidence type="ECO:0000256" key="2">
    <source>
        <dbReference type="ARBA" id="ARBA00004305"/>
    </source>
</evidence>
<dbReference type="Pfam" id="PF00364">
    <property type="entry name" value="Biotin_lipoyl"/>
    <property type="match status" value="1"/>
</dbReference>
<organism evidence="24 25">
    <name type="scientific">Panagrolaimus superbus</name>
    <dbReference type="NCBI Taxonomy" id="310955"/>
    <lineage>
        <taxon>Eukaryota</taxon>
        <taxon>Metazoa</taxon>
        <taxon>Ecdysozoa</taxon>
        <taxon>Nematoda</taxon>
        <taxon>Chromadorea</taxon>
        <taxon>Rhabditida</taxon>
        <taxon>Tylenchina</taxon>
        <taxon>Panagrolaimomorpha</taxon>
        <taxon>Panagrolaimoidea</taxon>
        <taxon>Panagrolaimidae</taxon>
        <taxon>Panagrolaimus</taxon>
    </lineage>
</organism>
<dbReference type="Pfam" id="PF02785">
    <property type="entry name" value="Biotin_carb_C"/>
    <property type="match status" value="1"/>
</dbReference>
<evidence type="ECO:0000256" key="14">
    <source>
        <dbReference type="ARBA" id="ARBA00023211"/>
    </source>
</evidence>
<keyword evidence="14" id="KW-0464">Manganese</keyword>
<evidence type="ECO:0000256" key="17">
    <source>
        <dbReference type="ARBA" id="ARBA00048208"/>
    </source>
</evidence>
<accession>A0A914Z929</accession>
<dbReference type="GO" id="GO:0009374">
    <property type="term" value="F:biotin binding"/>
    <property type="evidence" value="ECO:0007669"/>
    <property type="project" value="UniProtKB-ARBA"/>
</dbReference>
<keyword evidence="7" id="KW-0479">Metal-binding</keyword>
<dbReference type="GO" id="GO:0004658">
    <property type="term" value="F:propionyl-CoA carboxylase activity"/>
    <property type="evidence" value="ECO:0007669"/>
    <property type="project" value="UniProtKB-EC"/>
</dbReference>
<dbReference type="InterPro" id="IPR005479">
    <property type="entry name" value="CPAse_ATP-bd"/>
</dbReference>
<evidence type="ECO:0000259" key="22">
    <source>
        <dbReference type="PROSITE" id="PS50975"/>
    </source>
</evidence>
<evidence type="ECO:0000256" key="9">
    <source>
        <dbReference type="ARBA" id="ARBA00022840"/>
    </source>
</evidence>
<dbReference type="Gene3D" id="3.30.700.30">
    <property type="match status" value="1"/>
</dbReference>
<evidence type="ECO:0000256" key="18">
    <source>
        <dbReference type="ARBA" id="ARBA00049495"/>
    </source>
</evidence>
<evidence type="ECO:0000256" key="6">
    <source>
        <dbReference type="ARBA" id="ARBA00022598"/>
    </source>
</evidence>
<dbReference type="InterPro" id="IPR011761">
    <property type="entry name" value="ATP-grasp"/>
</dbReference>
<evidence type="ECO:0000256" key="19">
    <source>
        <dbReference type="ARBA" id="ARBA00056148"/>
    </source>
</evidence>
<feature type="domain" description="Lipoyl-binding" evidence="21">
    <location>
        <begin position="649"/>
        <end position="724"/>
    </location>
</feature>
<feature type="domain" description="ATP-grasp" evidence="22">
    <location>
        <begin position="176"/>
        <end position="364"/>
    </location>
</feature>
<dbReference type="Gene3D" id="3.40.50.20">
    <property type="match status" value="1"/>
</dbReference>
<dbReference type="InterPro" id="IPR041265">
    <property type="entry name" value="PCC_BT"/>
</dbReference>
<dbReference type="PROSITE" id="PS50979">
    <property type="entry name" value="BC"/>
    <property type="match status" value="1"/>
</dbReference>
<keyword evidence="6" id="KW-0436">Ligase</keyword>
<dbReference type="PROSITE" id="PS00867">
    <property type="entry name" value="CPSASE_2"/>
    <property type="match status" value="1"/>
</dbReference>
<dbReference type="Gene3D" id="2.40.50.100">
    <property type="match status" value="1"/>
</dbReference>
<name>A0A914Z929_9BILA</name>
<dbReference type="PROSITE" id="PS50968">
    <property type="entry name" value="BIOTINYL_LIPOYL"/>
    <property type="match status" value="1"/>
</dbReference>
<keyword evidence="13" id="KW-0443">Lipid metabolism</keyword>
<dbReference type="GO" id="GO:0005524">
    <property type="term" value="F:ATP binding"/>
    <property type="evidence" value="ECO:0007669"/>
    <property type="project" value="UniProtKB-UniRule"/>
</dbReference>
<dbReference type="InterPro" id="IPR001882">
    <property type="entry name" value="Biotin_BS"/>
</dbReference>
<keyword evidence="12" id="KW-0442">Lipid degradation</keyword>
<dbReference type="SUPFAM" id="SSF52440">
    <property type="entry name" value="PreATP-grasp domain"/>
    <property type="match status" value="1"/>
</dbReference>
<dbReference type="InterPro" id="IPR013815">
    <property type="entry name" value="ATP_grasp_subdomain_1"/>
</dbReference>
<dbReference type="SUPFAM" id="SSF51230">
    <property type="entry name" value="Single hybrid motif"/>
    <property type="match status" value="1"/>
</dbReference>
<comment type="cofactor">
    <cofactor evidence="1">
        <name>biotin</name>
        <dbReference type="ChEBI" id="CHEBI:57586"/>
    </cofactor>
</comment>
<keyword evidence="24" id="KW-1185">Reference proteome</keyword>
<keyword evidence="11" id="KW-0809">Transit peptide</keyword>
<dbReference type="Pfam" id="PF00289">
    <property type="entry name" value="Biotin_carb_N"/>
    <property type="match status" value="1"/>
</dbReference>
<protein>
    <recommendedName>
        <fullName evidence="5">Propionyl-CoA carboxylase alpha chain, mitochondrial</fullName>
        <ecNumber evidence="4">6.4.1.3</ecNumber>
    </recommendedName>
    <alternativeName>
        <fullName evidence="16">Propanoyl-CoA:carbon dioxide ligase subunit alpha</fullName>
    </alternativeName>
</protein>
<reference evidence="25" key="1">
    <citation type="submission" date="2022-11" db="UniProtKB">
        <authorList>
            <consortium name="WormBaseParasite"/>
        </authorList>
    </citation>
    <scope>IDENTIFICATION</scope>
</reference>
<dbReference type="SMART" id="SM00878">
    <property type="entry name" value="Biotin_carb_C"/>
    <property type="match status" value="1"/>
</dbReference>
<dbReference type="PROSITE" id="PS00866">
    <property type="entry name" value="CPSASE_1"/>
    <property type="match status" value="1"/>
</dbReference>
<keyword evidence="10" id="KW-0460">Magnesium</keyword>
<dbReference type="GO" id="GO:0016042">
    <property type="term" value="P:lipid catabolic process"/>
    <property type="evidence" value="ECO:0007669"/>
    <property type="project" value="UniProtKB-KW"/>
</dbReference>
<evidence type="ECO:0000256" key="13">
    <source>
        <dbReference type="ARBA" id="ARBA00023098"/>
    </source>
</evidence>
<dbReference type="SUPFAM" id="SSF56059">
    <property type="entry name" value="Glutathione synthetase ATP-binding domain-like"/>
    <property type="match status" value="1"/>
</dbReference>
<evidence type="ECO:0000256" key="15">
    <source>
        <dbReference type="ARBA" id="ARBA00023267"/>
    </source>
</evidence>
<comment type="pathway">
    <text evidence="3">Metabolic intermediate metabolism; propanoyl-CoA degradation; succinyl-CoA from propanoyl-CoA: step 1/3.</text>
</comment>
<dbReference type="InterPro" id="IPR050856">
    <property type="entry name" value="Biotin_carboxylase_complex"/>
</dbReference>
<dbReference type="SUPFAM" id="SSF51246">
    <property type="entry name" value="Rudiment single hybrid motif"/>
    <property type="match status" value="1"/>
</dbReference>
<dbReference type="PANTHER" id="PTHR18866">
    <property type="entry name" value="CARBOXYLASE:PYRUVATE/ACETYL-COA/PROPIONYL-COA CARBOXYLASE"/>
    <property type="match status" value="1"/>
</dbReference>
<dbReference type="InterPro" id="IPR011054">
    <property type="entry name" value="Rudment_hybrid_motif"/>
</dbReference>
<dbReference type="PROSITE" id="PS00188">
    <property type="entry name" value="BIOTIN"/>
    <property type="match status" value="1"/>
</dbReference>
<dbReference type="FunFam" id="2.40.50.100:FF:000003">
    <property type="entry name" value="Acetyl-CoA carboxylase biotin carboxyl carrier protein"/>
    <property type="match status" value="1"/>
</dbReference>
<evidence type="ECO:0000256" key="3">
    <source>
        <dbReference type="ARBA" id="ARBA00005060"/>
    </source>
</evidence>
<dbReference type="PANTHER" id="PTHR18866:SF33">
    <property type="entry name" value="METHYLCROTONOYL-COA CARBOXYLASE SUBUNIT ALPHA, MITOCHONDRIAL-RELATED"/>
    <property type="match status" value="1"/>
</dbReference>
<evidence type="ECO:0000256" key="7">
    <source>
        <dbReference type="ARBA" id="ARBA00022723"/>
    </source>
</evidence>
<keyword evidence="9 20" id="KW-0067">ATP-binding</keyword>
<comment type="catalytic activity">
    <reaction evidence="18">
        <text>propanoyl-CoA + hydrogencarbonate + ATP = (S)-methylmalonyl-CoA + ADP + phosphate + H(+)</text>
        <dbReference type="Rhea" id="RHEA:23720"/>
        <dbReference type="ChEBI" id="CHEBI:15378"/>
        <dbReference type="ChEBI" id="CHEBI:17544"/>
        <dbReference type="ChEBI" id="CHEBI:30616"/>
        <dbReference type="ChEBI" id="CHEBI:43474"/>
        <dbReference type="ChEBI" id="CHEBI:57327"/>
        <dbReference type="ChEBI" id="CHEBI:57392"/>
        <dbReference type="ChEBI" id="CHEBI:456216"/>
        <dbReference type="EC" id="6.4.1.3"/>
    </reaction>
    <physiologicalReaction direction="left-to-right" evidence="18">
        <dbReference type="Rhea" id="RHEA:23721"/>
    </physiologicalReaction>
</comment>
<dbReference type="WBParaSite" id="PSU_v2.g9177.t1">
    <property type="protein sequence ID" value="PSU_v2.g9177.t1"/>
    <property type="gene ID" value="PSU_v2.g9177"/>
</dbReference>
<dbReference type="InterPro" id="IPR005481">
    <property type="entry name" value="BC-like_N"/>
</dbReference>
<sequence length="724" mass="80228">MRFTTFLSIAALKRSSPSLIIPRYNQNFAKLFSTAEDKGTYDHELYTLDPINLKEPKFDKILIANRGEIACRVIKTARAMGIKTVAVHSDVDSNALHVKLADEAVCVGSAPTAESYLRADRILEAVKQTGAQAVHPGYGFLSENTKFAAQLEQAGAKFIGPNSKAILDMGDKIHSKKIAAKAKVNMIPGYDGEIKDEEECVKVSNDIGYPVMIKASAGGGGKGMRIAWNDKECREGYRLSKQEAASSFGDDRMLVEKFIDNPRHIEMQVLCDKHGNGLWLNERECSIQRRNQKVIEEAPSPFVDPDMRRRMGEQAISLALHVGYDSAGTNFYFLEMNTRLQVEHPITEGITNIDIVQQMLRVAYGHKLNIKQSDVGINGWSFECRVYAEDPYKGFGLPSVGRLTKYEEPLNVPGIRCDSGIREGSEISIYYDPLICKLVSHGKNRKEALDRISTALDHYVIRGVTHNIPLLRDIVEEDRFRRGDITTKYLQEVYPEGFQGATLSADEERKIIAVSSALNARKVARAQQYTNQSRQKSTLVNPYSKHYSFVVSLGEGVEGKKKQVKVEAFFENGDPEKARVKIDGKEIAVNGNMNLASSVLNLEVDGKPLVTQISSKKAGVFTLIYKGSPFKLSVYPAIANEYVKHMKEKPKVDLSTVVLSPMPGAIKSVKVEVGQMVAEGQELVVIEAMKMQNSLHAGKTGKVKAVNCKEGSTVDEGEILVELE</sequence>